<evidence type="ECO:0000256" key="2">
    <source>
        <dbReference type="ARBA" id="ARBA00023125"/>
    </source>
</evidence>
<dbReference type="GO" id="GO:0009307">
    <property type="term" value="P:DNA restriction-modification system"/>
    <property type="evidence" value="ECO:0007669"/>
    <property type="project" value="UniProtKB-KW"/>
</dbReference>
<keyword evidence="2" id="KW-0238">DNA-binding</keyword>
<evidence type="ECO:0000313" key="4">
    <source>
        <dbReference type="EMBL" id="VFJ94169.1"/>
    </source>
</evidence>
<accession>A0A450V7M1</accession>
<keyword evidence="1" id="KW-0680">Restriction system</keyword>
<evidence type="ECO:0000313" key="5">
    <source>
        <dbReference type="EMBL" id="VFK00749.1"/>
    </source>
</evidence>
<organism evidence="5">
    <name type="scientific">Candidatus Kentrum eta</name>
    <dbReference type="NCBI Taxonomy" id="2126337"/>
    <lineage>
        <taxon>Bacteria</taxon>
        <taxon>Pseudomonadati</taxon>
        <taxon>Pseudomonadota</taxon>
        <taxon>Gammaproteobacteria</taxon>
        <taxon>Candidatus Kentrum</taxon>
    </lineage>
</organism>
<sequence length="197" mass="22203">MNTRPVRMGECVEILPGYAFKACARHDPSGSHQVIIGKHLPDPGVGYRYHPSHELRVTPRGKIARYVVKAGDVLLISRGAKNHATLVEDIPKRTVASATFYLLRMRNGVDGAYFTWFLNQSPTQHRIRLARTTAGTPILQRRVFVDIVIFLPSLADQRKIAALGACMVNERLLQQTLIHRTERLHALIGQRLVRNLI</sequence>
<dbReference type="SUPFAM" id="SSF116734">
    <property type="entry name" value="DNA methylase specificity domain"/>
    <property type="match status" value="1"/>
</dbReference>
<evidence type="ECO:0008006" key="6">
    <source>
        <dbReference type="Google" id="ProtNLM"/>
    </source>
</evidence>
<dbReference type="CDD" id="cd16961">
    <property type="entry name" value="RMtype1_S_TRD-CR_like"/>
    <property type="match status" value="1"/>
</dbReference>
<protein>
    <recommendedName>
        <fullName evidence="6">Type I restriction modification DNA specificity domain-containing protein</fullName>
    </recommendedName>
</protein>
<dbReference type="EMBL" id="CAADFG010000054">
    <property type="protein sequence ID" value="VFJ93233.1"/>
    <property type="molecule type" value="Genomic_DNA"/>
</dbReference>
<dbReference type="AlphaFoldDB" id="A0A450V7M1"/>
<dbReference type="EMBL" id="CAADFI010000056">
    <property type="protein sequence ID" value="VFJ94169.1"/>
    <property type="molecule type" value="Genomic_DNA"/>
</dbReference>
<gene>
    <name evidence="3" type="ORF">BECKH772A_GA0070896_100541</name>
    <name evidence="4" type="ORF">BECKH772B_GA0070898_1005615</name>
    <name evidence="5" type="ORF">BECKH772C_GA0070978_100521</name>
</gene>
<dbReference type="GO" id="GO:0003677">
    <property type="term" value="F:DNA binding"/>
    <property type="evidence" value="ECO:0007669"/>
    <property type="project" value="UniProtKB-KW"/>
</dbReference>
<name>A0A450V7M1_9GAMM</name>
<evidence type="ECO:0000313" key="3">
    <source>
        <dbReference type="EMBL" id="VFJ93233.1"/>
    </source>
</evidence>
<dbReference type="InterPro" id="IPR044946">
    <property type="entry name" value="Restrct_endonuc_typeI_TRD_sf"/>
</dbReference>
<dbReference type="Gene3D" id="3.90.220.20">
    <property type="entry name" value="DNA methylase specificity domains"/>
    <property type="match status" value="1"/>
</dbReference>
<evidence type="ECO:0000256" key="1">
    <source>
        <dbReference type="ARBA" id="ARBA00022747"/>
    </source>
</evidence>
<reference evidence="5" key="1">
    <citation type="submission" date="2019-02" db="EMBL/GenBank/DDBJ databases">
        <authorList>
            <person name="Gruber-Vodicka R. H."/>
            <person name="Seah K. B. B."/>
        </authorList>
    </citation>
    <scope>NUCLEOTIDE SEQUENCE</scope>
    <source>
        <strain evidence="5">BECK_SA2B12</strain>
        <strain evidence="3">BECK_SA2B15</strain>
        <strain evidence="4">BECK_SA2B20</strain>
    </source>
</reference>
<dbReference type="EMBL" id="CAADFJ010000052">
    <property type="protein sequence ID" value="VFK00749.1"/>
    <property type="molecule type" value="Genomic_DNA"/>
</dbReference>
<proteinExistence type="predicted"/>